<gene>
    <name evidence="1" type="ORF">DEO72_LG4g527</name>
</gene>
<name>A0A4D6LLW4_VIGUN</name>
<organism evidence="1 2">
    <name type="scientific">Vigna unguiculata</name>
    <name type="common">Cowpea</name>
    <dbReference type="NCBI Taxonomy" id="3917"/>
    <lineage>
        <taxon>Eukaryota</taxon>
        <taxon>Viridiplantae</taxon>
        <taxon>Streptophyta</taxon>
        <taxon>Embryophyta</taxon>
        <taxon>Tracheophyta</taxon>
        <taxon>Spermatophyta</taxon>
        <taxon>Magnoliopsida</taxon>
        <taxon>eudicotyledons</taxon>
        <taxon>Gunneridae</taxon>
        <taxon>Pentapetalae</taxon>
        <taxon>rosids</taxon>
        <taxon>fabids</taxon>
        <taxon>Fabales</taxon>
        <taxon>Fabaceae</taxon>
        <taxon>Papilionoideae</taxon>
        <taxon>50 kb inversion clade</taxon>
        <taxon>NPAAA clade</taxon>
        <taxon>indigoferoid/millettioid clade</taxon>
        <taxon>Phaseoleae</taxon>
        <taxon>Vigna</taxon>
    </lineage>
</organism>
<dbReference type="EMBL" id="CP039348">
    <property type="protein sequence ID" value="QCD89581.1"/>
    <property type="molecule type" value="Genomic_DNA"/>
</dbReference>
<dbReference type="AlphaFoldDB" id="A0A4D6LLW4"/>
<dbReference type="Proteomes" id="UP000501690">
    <property type="component" value="Linkage Group LG4"/>
</dbReference>
<keyword evidence="2" id="KW-1185">Reference proteome</keyword>
<evidence type="ECO:0000313" key="2">
    <source>
        <dbReference type="Proteomes" id="UP000501690"/>
    </source>
</evidence>
<proteinExistence type="predicted"/>
<accession>A0A4D6LLW4</accession>
<sequence>MVSVGFRIYDAHTNLLARGLASTNPPTRSPSTNLLARSPALRIWPPVVRHM</sequence>
<reference evidence="1 2" key="1">
    <citation type="submission" date="2019-04" db="EMBL/GenBank/DDBJ databases">
        <title>An improved genome assembly and genetic linkage map for asparagus bean, Vigna unguiculata ssp. sesquipedialis.</title>
        <authorList>
            <person name="Xia Q."/>
            <person name="Zhang R."/>
            <person name="Dong Y."/>
        </authorList>
    </citation>
    <scope>NUCLEOTIDE SEQUENCE [LARGE SCALE GENOMIC DNA]</scope>
    <source>
        <tissue evidence="1">Leaf</tissue>
    </source>
</reference>
<protein>
    <submittedName>
        <fullName evidence="1">Uncharacterized protein</fullName>
    </submittedName>
</protein>
<evidence type="ECO:0000313" key="1">
    <source>
        <dbReference type="EMBL" id="QCD89581.1"/>
    </source>
</evidence>